<evidence type="ECO:0000313" key="3">
    <source>
        <dbReference type="Proteomes" id="UP001303115"/>
    </source>
</evidence>
<dbReference type="EMBL" id="MU854576">
    <property type="protein sequence ID" value="KAK4032772.1"/>
    <property type="molecule type" value="Genomic_DNA"/>
</dbReference>
<keyword evidence="3" id="KW-1185">Reference proteome</keyword>
<evidence type="ECO:0000313" key="2">
    <source>
        <dbReference type="EMBL" id="KAK4032772.1"/>
    </source>
</evidence>
<feature type="compositionally biased region" description="Basic and acidic residues" evidence="1">
    <location>
        <begin position="172"/>
        <end position="185"/>
    </location>
</feature>
<evidence type="ECO:0000256" key="1">
    <source>
        <dbReference type="SAM" id="MobiDB-lite"/>
    </source>
</evidence>
<feature type="compositionally biased region" description="Low complexity" evidence="1">
    <location>
        <begin position="127"/>
        <end position="138"/>
    </location>
</feature>
<proteinExistence type="predicted"/>
<gene>
    <name evidence="2" type="ORF">C8A01DRAFT_40773</name>
</gene>
<organism evidence="2 3">
    <name type="scientific">Parachaetomium inaequale</name>
    <dbReference type="NCBI Taxonomy" id="2588326"/>
    <lineage>
        <taxon>Eukaryota</taxon>
        <taxon>Fungi</taxon>
        <taxon>Dikarya</taxon>
        <taxon>Ascomycota</taxon>
        <taxon>Pezizomycotina</taxon>
        <taxon>Sordariomycetes</taxon>
        <taxon>Sordariomycetidae</taxon>
        <taxon>Sordariales</taxon>
        <taxon>Chaetomiaceae</taxon>
        <taxon>Parachaetomium</taxon>
    </lineage>
</organism>
<reference evidence="3" key="1">
    <citation type="journal article" date="2023" name="Mol. Phylogenet. Evol.">
        <title>Genome-scale phylogeny and comparative genomics of the fungal order Sordariales.</title>
        <authorList>
            <person name="Hensen N."/>
            <person name="Bonometti L."/>
            <person name="Westerberg I."/>
            <person name="Brannstrom I.O."/>
            <person name="Guillou S."/>
            <person name="Cros-Aarteil S."/>
            <person name="Calhoun S."/>
            <person name="Haridas S."/>
            <person name="Kuo A."/>
            <person name="Mondo S."/>
            <person name="Pangilinan J."/>
            <person name="Riley R."/>
            <person name="LaButti K."/>
            <person name="Andreopoulos B."/>
            <person name="Lipzen A."/>
            <person name="Chen C."/>
            <person name="Yan M."/>
            <person name="Daum C."/>
            <person name="Ng V."/>
            <person name="Clum A."/>
            <person name="Steindorff A."/>
            <person name="Ohm R.A."/>
            <person name="Martin F."/>
            <person name="Silar P."/>
            <person name="Natvig D.O."/>
            <person name="Lalanne C."/>
            <person name="Gautier V."/>
            <person name="Ament-Velasquez S.L."/>
            <person name="Kruys A."/>
            <person name="Hutchinson M.I."/>
            <person name="Powell A.J."/>
            <person name="Barry K."/>
            <person name="Miller A.N."/>
            <person name="Grigoriev I.V."/>
            <person name="Debuchy R."/>
            <person name="Gladieux P."/>
            <person name="Hiltunen Thoren M."/>
            <person name="Johannesson H."/>
        </authorList>
    </citation>
    <scope>NUCLEOTIDE SEQUENCE [LARGE SCALE GENOMIC DNA]</scope>
    <source>
        <strain evidence="3">CBS 284.82</strain>
    </source>
</reference>
<name>A0AAN6SMH7_9PEZI</name>
<feature type="region of interest" description="Disordered" evidence="1">
    <location>
        <begin position="1"/>
        <end position="185"/>
    </location>
</feature>
<dbReference type="Proteomes" id="UP001303115">
    <property type="component" value="Unassembled WGS sequence"/>
</dbReference>
<accession>A0AAN6SMH7</accession>
<feature type="compositionally biased region" description="Basic residues" evidence="1">
    <location>
        <begin position="68"/>
        <end position="82"/>
    </location>
</feature>
<comment type="caution">
    <text evidence="2">The sequence shown here is derived from an EMBL/GenBank/DDBJ whole genome shotgun (WGS) entry which is preliminary data.</text>
</comment>
<protein>
    <submittedName>
        <fullName evidence="2">Uncharacterized protein</fullName>
    </submittedName>
</protein>
<dbReference type="AlphaFoldDB" id="A0AAN6SMH7"/>
<feature type="compositionally biased region" description="Basic and acidic residues" evidence="1">
    <location>
        <begin position="40"/>
        <end position="64"/>
    </location>
</feature>
<sequence length="185" mass="20206">MAWGLMLEMNSDRPPNRVPLPSPDRPLNRLPLWNNRPPRPRPESNPDKKEQKTKIPSRKREPDPSLRGGRRPGRGGGSRRPRPNNSPGGNGGNRDPGPDPLSGPIGDVINIADPLLNNQPPAPAPAPEAEQQGQPQRRAPFERYMPLAPQVLGDHSKDHSKGPDSPSISGSENHDGEHDEHAAQE</sequence>